<proteinExistence type="predicted"/>
<organism evidence="4 5">
    <name type="scientific">Cellulomonas hominis</name>
    <dbReference type="NCBI Taxonomy" id="156981"/>
    <lineage>
        <taxon>Bacteria</taxon>
        <taxon>Bacillati</taxon>
        <taxon>Actinomycetota</taxon>
        <taxon>Actinomycetes</taxon>
        <taxon>Micrococcales</taxon>
        <taxon>Cellulomonadaceae</taxon>
        <taxon>Cellulomonas</taxon>
    </lineage>
</organism>
<feature type="transmembrane region" description="Helical" evidence="2">
    <location>
        <begin position="161"/>
        <end position="187"/>
    </location>
</feature>
<sequence length="225" mass="22744">MTEALPLPPAGWYPDGATSGVLRWFDGAGWTEHTAPDPAAQVTVPPPARVPAVEPVPDAPVHRPPGAHAAAVAGSPAHARRPGTGEAAAGPSGPVAPANPYAPQAPGAAAALAGRPYGPGYAHAAPAGPWYPEPERARLGAGPRDPVHWLLPTGRSWQSIVAGYVGLLALLIWPLGPFAIWFGLWAVRRGAVGGHGRGRAVFAVVVGTAATGLLAYVLASGALTT</sequence>
<evidence type="ECO:0000259" key="3">
    <source>
        <dbReference type="Pfam" id="PF10708"/>
    </source>
</evidence>
<evidence type="ECO:0000256" key="1">
    <source>
        <dbReference type="SAM" id="MobiDB-lite"/>
    </source>
</evidence>
<gene>
    <name evidence="4" type="ORF">FA014_16360</name>
</gene>
<dbReference type="RefSeq" id="WP_154730711.1">
    <property type="nucleotide sequence ID" value="NZ_SZYE01000183.1"/>
</dbReference>
<dbReference type="EMBL" id="SZYE01000183">
    <property type="protein sequence ID" value="TKR22457.1"/>
    <property type="molecule type" value="Genomic_DNA"/>
</dbReference>
<comment type="caution">
    <text evidence="4">The sequence shown here is derived from an EMBL/GenBank/DDBJ whole genome shotgun (WGS) entry which is preliminary data.</text>
</comment>
<evidence type="ECO:0000313" key="4">
    <source>
        <dbReference type="EMBL" id="TKR22457.1"/>
    </source>
</evidence>
<dbReference type="AlphaFoldDB" id="A0A7Z8NPI6"/>
<evidence type="ECO:0000313" key="5">
    <source>
        <dbReference type="Proteomes" id="UP000308121"/>
    </source>
</evidence>
<name>A0A7Z8NPI6_9CELL</name>
<keyword evidence="2" id="KW-1133">Transmembrane helix</keyword>
<dbReference type="OrthoDB" id="5149292at2"/>
<evidence type="ECO:0000256" key="2">
    <source>
        <dbReference type="SAM" id="Phobius"/>
    </source>
</evidence>
<dbReference type="InterPro" id="IPR018929">
    <property type="entry name" value="DUF2510"/>
</dbReference>
<dbReference type="Proteomes" id="UP000308121">
    <property type="component" value="Unassembled WGS sequence"/>
</dbReference>
<feature type="compositionally biased region" description="Low complexity" evidence="1">
    <location>
        <begin position="85"/>
        <end position="101"/>
    </location>
</feature>
<keyword evidence="2" id="KW-0472">Membrane</keyword>
<feature type="domain" description="DUF2510" evidence="3">
    <location>
        <begin position="10"/>
        <end position="41"/>
    </location>
</feature>
<reference evidence="4 5" key="1">
    <citation type="submission" date="2019-05" db="EMBL/GenBank/DDBJ databases">
        <title>Genome sequence of Cellulomonas hominis strain CS1.</title>
        <authorList>
            <person name="Belmont J."/>
            <person name="Maclea K.S."/>
        </authorList>
    </citation>
    <scope>NUCLEOTIDE SEQUENCE [LARGE SCALE GENOMIC DNA]</scope>
    <source>
        <strain evidence="4 5">CS1</strain>
    </source>
</reference>
<protein>
    <submittedName>
        <fullName evidence="4">DUF2510 domain-containing protein</fullName>
    </submittedName>
</protein>
<accession>A0A7Z8NPI6</accession>
<feature type="transmembrane region" description="Helical" evidence="2">
    <location>
        <begin position="199"/>
        <end position="219"/>
    </location>
</feature>
<dbReference type="Pfam" id="PF10708">
    <property type="entry name" value="DUF2510"/>
    <property type="match status" value="1"/>
</dbReference>
<feature type="region of interest" description="Disordered" evidence="1">
    <location>
        <begin position="32"/>
        <end position="101"/>
    </location>
</feature>
<feature type="compositionally biased region" description="Low complexity" evidence="1">
    <location>
        <begin position="64"/>
        <end position="77"/>
    </location>
</feature>
<keyword evidence="2" id="KW-0812">Transmembrane</keyword>